<dbReference type="PROSITE" id="PS50885">
    <property type="entry name" value="HAMP"/>
    <property type="match status" value="1"/>
</dbReference>
<protein>
    <recommendedName>
        <fullName evidence="3">histidine kinase</fullName>
        <ecNumber evidence="3">2.7.13.3</ecNumber>
    </recommendedName>
</protein>
<keyword evidence="5" id="KW-0597">Phosphoprotein</keyword>
<dbReference type="InterPro" id="IPR003594">
    <property type="entry name" value="HATPase_dom"/>
</dbReference>
<dbReference type="InterPro" id="IPR004358">
    <property type="entry name" value="Sig_transdc_His_kin-like_C"/>
</dbReference>
<evidence type="ECO:0000256" key="2">
    <source>
        <dbReference type="ARBA" id="ARBA00004651"/>
    </source>
</evidence>
<dbReference type="PRINTS" id="PR00344">
    <property type="entry name" value="BCTRLSENSOR"/>
</dbReference>
<evidence type="ECO:0000256" key="14">
    <source>
        <dbReference type="SAM" id="Phobius"/>
    </source>
</evidence>
<dbReference type="InterPro" id="IPR036097">
    <property type="entry name" value="HisK_dim/P_sf"/>
</dbReference>
<dbReference type="Pfam" id="PF02518">
    <property type="entry name" value="HATPase_c"/>
    <property type="match status" value="1"/>
</dbReference>
<name>A0ABM9PC49_9FLAO</name>
<evidence type="ECO:0000259" key="16">
    <source>
        <dbReference type="PROSITE" id="PS50885"/>
    </source>
</evidence>
<keyword evidence="6 17" id="KW-0808">Transferase</keyword>
<keyword evidence="7 14" id="KW-0812">Transmembrane</keyword>
<evidence type="ECO:0000256" key="4">
    <source>
        <dbReference type="ARBA" id="ARBA00022475"/>
    </source>
</evidence>
<feature type="transmembrane region" description="Helical" evidence="14">
    <location>
        <begin position="186"/>
        <end position="213"/>
    </location>
</feature>
<keyword evidence="12" id="KW-0902">Two-component regulatory system</keyword>
<dbReference type="SMART" id="SM00387">
    <property type="entry name" value="HATPase_c"/>
    <property type="match status" value="1"/>
</dbReference>
<keyword evidence="9 17" id="KW-0418">Kinase</keyword>
<proteinExistence type="predicted"/>
<dbReference type="InterPro" id="IPR003660">
    <property type="entry name" value="HAMP_dom"/>
</dbReference>
<feature type="transmembrane region" description="Helical" evidence="14">
    <location>
        <begin position="15"/>
        <end position="38"/>
    </location>
</feature>
<evidence type="ECO:0000256" key="13">
    <source>
        <dbReference type="ARBA" id="ARBA00023136"/>
    </source>
</evidence>
<reference evidence="17 18" key="1">
    <citation type="submission" date="2024-05" db="EMBL/GenBank/DDBJ databases">
        <authorList>
            <person name="Duchaud E."/>
        </authorList>
    </citation>
    <scope>NUCLEOTIDE SEQUENCE [LARGE SCALE GENOMIC DNA]</scope>
    <source>
        <strain evidence="17">Ena-SAMPLE-TAB-13-05-2024-13:56:06:370-140308</strain>
    </source>
</reference>
<evidence type="ECO:0000256" key="8">
    <source>
        <dbReference type="ARBA" id="ARBA00022741"/>
    </source>
</evidence>
<keyword evidence="10" id="KW-0067">ATP-binding</keyword>
<keyword evidence="13 14" id="KW-0472">Membrane</keyword>
<dbReference type="InterPro" id="IPR036890">
    <property type="entry name" value="HATPase_C_sf"/>
</dbReference>
<comment type="subcellular location">
    <subcellularLocation>
        <location evidence="2">Cell membrane</location>
        <topology evidence="2">Multi-pass membrane protein</topology>
    </subcellularLocation>
</comment>
<evidence type="ECO:0000259" key="15">
    <source>
        <dbReference type="PROSITE" id="PS50109"/>
    </source>
</evidence>
<dbReference type="PANTHER" id="PTHR45528">
    <property type="entry name" value="SENSOR HISTIDINE KINASE CPXA"/>
    <property type="match status" value="1"/>
</dbReference>
<dbReference type="Gene3D" id="3.30.565.10">
    <property type="entry name" value="Histidine kinase-like ATPase, C-terminal domain"/>
    <property type="match status" value="1"/>
</dbReference>
<gene>
    <name evidence="17" type="ORF">T190423A01A_30078</name>
</gene>
<evidence type="ECO:0000256" key="3">
    <source>
        <dbReference type="ARBA" id="ARBA00012438"/>
    </source>
</evidence>
<dbReference type="CDD" id="cd00082">
    <property type="entry name" value="HisKA"/>
    <property type="match status" value="1"/>
</dbReference>
<dbReference type="Pfam" id="PF00672">
    <property type="entry name" value="HAMP"/>
    <property type="match status" value="1"/>
</dbReference>
<accession>A0ABM9PC49</accession>
<dbReference type="CDD" id="cd06225">
    <property type="entry name" value="HAMP"/>
    <property type="match status" value="1"/>
</dbReference>
<dbReference type="RefSeq" id="WP_348716845.1">
    <property type="nucleotide sequence ID" value="NZ_CAXJIO010000012.1"/>
</dbReference>
<evidence type="ECO:0000256" key="1">
    <source>
        <dbReference type="ARBA" id="ARBA00000085"/>
    </source>
</evidence>
<dbReference type="SUPFAM" id="SSF47384">
    <property type="entry name" value="Homodimeric domain of signal transducing histidine kinase"/>
    <property type="match status" value="1"/>
</dbReference>
<dbReference type="EC" id="2.7.13.3" evidence="3"/>
<dbReference type="InterPro" id="IPR050398">
    <property type="entry name" value="HssS/ArlS-like"/>
</dbReference>
<dbReference type="Proteomes" id="UP001497527">
    <property type="component" value="Unassembled WGS sequence"/>
</dbReference>
<sequence>MTSNKTISNKLIKKLSVSFLFIILIIGVVYICTTYYLIQQFYRETSQHLNANVANHLVEEKFRNASPYLEDGSVNKALFDDLMHDMMAVNRAIEVYLLNEEGGIVYSVVLDHSDPKSPMTMIDLKPIKRFINNNQDYVLGDDPRDRNVKKIFSAAHFKKNEHSGYIYIILASEKYQEVCSLLFSDFFVNLGVTTSLITMLSAILLGLLSIWFLTKSLRTIIYHVNNFKEGDLKSRIPAPETSDLSVLAITFNQMAETIANNIKEINSVNQFRKELIANVSHDLRLPLTAIKGYVETLRLKGRVMTIDDKSEFMNIIETSAEYLGGMINQLFDYSKLDAKNIKINKELIDVTELLLVIKKRYTIIAKRKSISLELHTANHIPTVVADVTLIERGIQNIIDNALKFTPEKGKIILRVTYDYDFVIVQIKDSGIGISQSDKDVVFNESQQREIDFNKQGMGLGLAIVKKIADLHHTSLNIKNIPNEGTLFEFSLPIYKETSCVMLYN</sequence>
<dbReference type="Pfam" id="PF00512">
    <property type="entry name" value="HisKA"/>
    <property type="match status" value="1"/>
</dbReference>
<evidence type="ECO:0000256" key="5">
    <source>
        <dbReference type="ARBA" id="ARBA00022553"/>
    </source>
</evidence>
<feature type="domain" description="HAMP" evidence="16">
    <location>
        <begin position="211"/>
        <end position="263"/>
    </location>
</feature>
<dbReference type="SUPFAM" id="SSF55874">
    <property type="entry name" value="ATPase domain of HSP90 chaperone/DNA topoisomerase II/histidine kinase"/>
    <property type="match status" value="1"/>
</dbReference>
<keyword evidence="11 14" id="KW-1133">Transmembrane helix</keyword>
<evidence type="ECO:0000256" key="9">
    <source>
        <dbReference type="ARBA" id="ARBA00022777"/>
    </source>
</evidence>
<evidence type="ECO:0000313" key="18">
    <source>
        <dbReference type="Proteomes" id="UP001497527"/>
    </source>
</evidence>
<feature type="domain" description="Histidine kinase" evidence="15">
    <location>
        <begin position="278"/>
        <end position="495"/>
    </location>
</feature>
<dbReference type="PANTHER" id="PTHR45528:SF1">
    <property type="entry name" value="SENSOR HISTIDINE KINASE CPXA"/>
    <property type="match status" value="1"/>
</dbReference>
<evidence type="ECO:0000256" key="6">
    <source>
        <dbReference type="ARBA" id="ARBA00022679"/>
    </source>
</evidence>
<evidence type="ECO:0000256" key="10">
    <source>
        <dbReference type="ARBA" id="ARBA00022840"/>
    </source>
</evidence>
<keyword evidence="4" id="KW-1003">Cell membrane</keyword>
<evidence type="ECO:0000256" key="12">
    <source>
        <dbReference type="ARBA" id="ARBA00023012"/>
    </source>
</evidence>
<dbReference type="EMBL" id="CAXJIO010000012">
    <property type="protein sequence ID" value="CAL2102964.1"/>
    <property type="molecule type" value="Genomic_DNA"/>
</dbReference>
<dbReference type="SUPFAM" id="SSF158472">
    <property type="entry name" value="HAMP domain-like"/>
    <property type="match status" value="1"/>
</dbReference>
<dbReference type="SMART" id="SM00388">
    <property type="entry name" value="HisKA"/>
    <property type="match status" value="1"/>
</dbReference>
<comment type="caution">
    <text evidence="17">The sequence shown here is derived from an EMBL/GenBank/DDBJ whole genome shotgun (WGS) entry which is preliminary data.</text>
</comment>
<dbReference type="InterPro" id="IPR005467">
    <property type="entry name" value="His_kinase_dom"/>
</dbReference>
<evidence type="ECO:0000313" key="17">
    <source>
        <dbReference type="EMBL" id="CAL2102964.1"/>
    </source>
</evidence>
<evidence type="ECO:0000256" key="11">
    <source>
        <dbReference type="ARBA" id="ARBA00022989"/>
    </source>
</evidence>
<dbReference type="Gene3D" id="1.10.287.130">
    <property type="match status" value="1"/>
</dbReference>
<dbReference type="GO" id="GO:0004673">
    <property type="term" value="F:protein histidine kinase activity"/>
    <property type="evidence" value="ECO:0007669"/>
    <property type="project" value="UniProtKB-EC"/>
</dbReference>
<comment type="catalytic activity">
    <reaction evidence="1">
        <text>ATP + protein L-histidine = ADP + protein N-phospho-L-histidine.</text>
        <dbReference type="EC" id="2.7.13.3"/>
    </reaction>
</comment>
<keyword evidence="8" id="KW-0547">Nucleotide-binding</keyword>
<dbReference type="SMART" id="SM00304">
    <property type="entry name" value="HAMP"/>
    <property type="match status" value="1"/>
</dbReference>
<dbReference type="Gene3D" id="6.10.340.10">
    <property type="match status" value="1"/>
</dbReference>
<evidence type="ECO:0000256" key="7">
    <source>
        <dbReference type="ARBA" id="ARBA00022692"/>
    </source>
</evidence>
<organism evidence="17 18">
    <name type="scientific">Tenacibaculum polynesiense</name>
    <dbReference type="NCBI Taxonomy" id="3137857"/>
    <lineage>
        <taxon>Bacteria</taxon>
        <taxon>Pseudomonadati</taxon>
        <taxon>Bacteroidota</taxon>
        <taxon>Flavobacteriia</taxon>
        <taxon>Flavobacteriales</taxon>
        <taxon>Flavobacteriaceae</taxon>
        <taxon>Tenacibaculum</taxon>
    </lineage>
</organism>
<dbReference type="InterPro" id="IPR003661">
    <property type="entry name" value="HisK_dim/P_dom"/>
</dbReference>
<dbReference type="PROSITE" id="PS50109">
    <property type="entry name" value="HIS_KIN"/>
    <property type="match status" value="1"/>
</dbReference>
<keyword evidence="18" id="KW-1185">Reference proteome</keyword>